<organism evidence="2 3">
    <name type="scientific">Planoprotostelium fungivorum</name>
    <dbReference type="NCBI Taxonomy" id="1890364"/>
    <lineage>
        <taxon>Eukaryota</taxon>
        <taxon>Amoebozoa</taxon>
        <taxon>Evosea</taxon>
        <taxon>Variosea</taxon>
        <taxon>Cavosteliida</taxon>
        <taxon>Cavosteliaceae</taxon>
        <taxon>Planoprotostelium</taxon>
    </lineage>
</organism>
<dbReference type="AlphaFoldDB" id="A0A2P6MT19"/>
<gene>
    <name evidence="2" type="ORF">PROFUN_09544</name>
</gene>
<evidence type="ECO:0000256" key="1">
    <source>
        <dbReference type="SAM" id="SignalP"/>
    </source>
</evidence>
<dbReference type="InterPro" id="IPR036514">
    <property type="entry name" value="SGNH_hydro_sf"/>
</dbReference>
<sequence length="366" mass="40007">MRAVILLLAVCAVHSLFTPIDDSNIYHSQFNWYHDQQRNSLETTNAGAYLKFNVNGTTNLVLILDATTTTLDYAKIGWSVDNGPITNVTVPSVGTRIQLFNNSQTTQTHNIFLYIKNLGQFLDRWQGPAANIRLLGLEADDTVKFFVPTLLKKRILAYWDSIGEGVNTVAAPGGDLFSNDALLTWAFSAAEALDAELGIVAFGGQGWTATGLGGVPPLWNADGDNMTSAWRWYSSKHQRDFSQCPDYILNGHGTNDGLSFSPKPAEVLIPLVTGWLKSMRQTCPKSHIFQVVPFGLFEAEAIEKGLNKYKSASGDRRAHLIQLGPEAARGLTWFGASFCSSDGVHPLGWRSSQLGAMLAVKIAAKL</sequence>
<dbReference type="SUPFAM" id="SSF52266">
    <property type="entry name" value="SGNH hydrolase"/>
    <property type="match status" value="1"/>
</dbReference>
<protein>
    <recommendedName>
        <fullName evidence="4">SGNH hydrolase-type esterase domain-containing protein</fullName>
    </recommendedName>
</protein>
<feature type="signal peptide" evidence="1">
    <location>
        <begin position="1"/>
        <end position="15"/>
    </location>
</feature>
<evidence type="ECO:0000313" key="3">
    <source>
        <dbReference type="Proteomes" id="UP000241769"/>
    </source>
</evidence>
<comment type="caution">
    <text evidence="2">The sequence shown here is derived from an EMBL/GenBank/DDBJ whole genome shotgun (WGS) entry which is preliminary data.</text>
</comment>
<evidence type="ECO:0008006" key="4">
    <source>
        <dbReference type="Google" id="ProtNLM"/>
    </source>
</evidence>
<accession>A0A2P6MT19</accession>
<evidence type="ECO:0000313" key="2">
    <source>
        <dbReference type="EMBL" id="PRP74844.1"/>
    </source>
</evidence>
<dbReference type="InParanoid" id="A0A2P6MT19"/>
<feature type="chain" id="PRO_5015197183" description="SGNH hydrolase-type esterase domain-containing protein" evidence="1">
    <location>
        <begin position="16"/>
        <end position="366"/>
    </location>
</feature>
<dbReference type="Gene3D" id="3.40.50.1110">
    <property type="entry name" value="SGNH hydrolase"/>
    <property type="match status" value="1"/>
</dbReference>
<keyword evidence="3" id="KW-1185">Reference proteome</keyword>
<name>A0A2P6MT19_9EUKA</name>
<dbReference type="Proteomes" id="UP000241769">
    <property type="component" value="Unassembled WGS sequence"/>
</dbReference>
<keyword evidence="1" id="KW-0732">Signal</keyword>
<dbReference type="EMBL" id="MDYQ01000439">
    <property type="protein sequence ID" value="PRP74844.1"/>
    <property type="molecule type" value="Genomic_DNA"/>
</dbReference>
<reference evidence="2 3" key="1">
    <citation type="journal article" date="2018" name="Genome Biol. Evol.">
        <title>Multiple Roots of Fruiting Body Formation in Amoebozoa.</title>
        <authorList>
            <person name="Hillmann F."/>
            <person name="Forbes G."/>
            <person name="Novohradska S."/>
            <person name="Ferling I."/>
            <person name="Riege K."/>
            <person name="Groth M."/>
            <person name="Westermann M."/>
            <person name="Marz M."/>
            <person name="Spaller T."/>
            <person name="Winckler T."/>
            <person name="Schaap P."/>
            <person name="Glockner G."/>
        </authorList>
    </citation>
    <scope>NUCLEOTIDE SEQUENCE [LARGE SCALE GENOMIC DNA]</scope>
    <source>
        <strain evidence="2 3">Jena</strain>
    </source>
</reference>
<proteinExistence type="predicted"/>